<organism evidence="1">
    <name type="scientific">Utricularia reniformis</name>
    <dbReference type="NCBI Taxonomy" id="192314"/>
    <lineage>
        <taxon>Eukaryota</taxon>
        <taxon>Viridiplantae</taxon>
        <taxon>Streptophyta</taxon>
        <taxon>Embryophyta</taxon>
        <taxon>Tracheophyta</taxon>
        <taxon>Spermatophyta</taxon>
        <taxon>Magnoliopsida</taxon>
        <taxon>eudicotyledons</taxon>
        <taxon>Gunneridae</taxon>
        <taxon>Pentapetalae</taxon>
        <taxon>asterids</taxon>
        <taxon>lamiids</taxon>
        <taxon>Lamiales</taxon>
        <taxon>Lentibulariaceae</taxon>
        <taxon>Utricularia</taxon>
    </lineage>
</organism>
<dbReference type="AlphaFoldDB" id="A0A1Y0B0B1"/>
<gene>
    <name evidence="1" type="ORF">AEK19_MT0610</name>
</gene>
<name>A0A1Y0B0B1_9LAMI</name>
<accession>A0A1Y0B0B1</accession>
<geneLocation type="mitochondrion" evidence="1"/>
<sequence>MRKEIRLKRSADQQHFSSFNWPLDQKRSGKPTSPDTRYSIWHYIHPLCNLQITATSSLHTPFYDPNKVR</sequence>
<protein>
    <submittedName>
        <fullName evidence="1">Uncharacterized protein</fullName>
    </submittedName>
</protein>
<dbReference type="EMBL" id="KY774314">
    <property type="protein sequence ID" value="ART30865.1"/>
    <property type="molecule type" value="Genomic_DNA"/>
</dbReference>
<proteinExistence type="predicted"/>
<reference evidence="1" key="1">
    <citation type="submission" date="2017-03" db="EMBL/GenBank/DDBJ databases">
        <title>The mitochondrial genome of the carnivorous plant Utricularia reniformis (Lentibulariaceae): structure, comparative analysis and evolutionary landmarks.</title>
        <authorList>
            <person name="Silva S.R."/>
            <person name="Alvarenga D.O."/>
            <person name="Michael T.P."/>
            <person name="Miranda V.F.O."/>
            <person name="Varani A.M."/>
        </authorList>
    </citation>
    <scope>NUCLEOTIDE SEQUENCE</scope>
</reference>
<keyword evidence="1" id="KW-0496">Mitochondrion</keyword>
<evidence type="ECO:0000313" key="1">
    <source>
        <dbReference type="EMBL" id="ART30865.1"/>
    </source>
</evidence>